<evidence type="ECO:0000256" key="1">
    <source>
        <dbReference type="SAM" id="MobiDB-lite"/>
    </source>
</evidence>
<evidence type="ECO:0000313" key="3">
    <source>
        <dbReference type="EMBL" id="MBM6831328.1"/>
    </source>
</evidence>
<proteinExistence type="predicted"/>
<feature type="compositionally biased region" description="Basic and acidic residues" evidence="1">
    <location>
        <begin position="190"/>
        <end position="208"/>
    </location>
</feature>
<dbReference type="Proteomes" id="UP000775500">
    <property type="component" value="Unassembled WGS sequence"/>
</dbReference>
<dbReference type="Gene3D" id="3.10.620.30">
    <property type="match status" value="1"/>
</dbReference>
<feature type="domain" description="Transglutaminase-like" evidence="2">
    <location>
        <begin position="770"/>
        <end position="828"/>
    </location>
</feature>
<dbReference type="InterPro" id="IPR002931">
    <property type="entry name" value="Transglutaminase-like"/>
</dbReference>
<feature type="compositionally biased region" description="Low complexity" evidence="1">
    <location>
        <begin position="159"/>
        <end position="174"/>
    </location>
</feature>
<dbReference type="Pfam" id="PF07538">
    <property type="entry name" value="ChW"/>
    <property type="match status" value="8"/>
</dbReference>
<reference evidence="3 4" key="1">
    <citation type="journal article" date="2021" name="Sci. Rep.">
        <title>The distribution of antibiotic resistance genes in chicken gut microbiota commensals.</title>
        <authorList>
            <person name="Juricova H."/>
            <person name="Matiasovicova J."/>
            <person name="Kubasova T."/>
            <person name="Cejkova D."/>
            <person name="Rychlik I."/>
        </authorList>
    </citation>
    <scope>NUCLEOTIDE SEQUENCE [LARGE SCALE GENOMIC DNA]</scope>
    <source>
        <strain evidence="3 4">An423</strain>
    </source>
</reference>
<dbReference type="InterPro" id="IPR006637">
    <property type="entry name" value="ChW"/>
</dbReference>
<dbReference type="EMBL" id="JACJLU010000004">
    <property type="protein sequence ID" value="MBM6831328.1"/>
    <property type="molecule type" value="Genomic_DNA"/>
</dbReference>
<gene>
    <name evidence="3" type="ORF">H5982_04290</name>
</gene>
<organism evidence="3 4">
    <name type="scientific">Faecalicoccus acidiformans</name>
    <dbReference type="NCBI Taxonomy" id="915173"/>
    <lineage>
        <taxon>Bacteria</taxon>
        <taxon>Bacillati</taxon>
        <taxon>Bacillota</taxon>
        <taxon>Erysipelotrichia</taxon>
        <taxon>Erysipelotrichales</taxon>
        <taxon>Erysipelotrichaceae</taxon>
        <taxon>Faecalicoccus</taxon>
    </lineage>
</organism>
<evidence type="ECO:0000259" key="2">
    <source>
        <dbReference type="SMART" id="SM00460"/>
    </source>
</evidence>
<dbReference type="RefSeq" id="WP_204685444.1">
    <property type="nucleotide sequence ID" value="NZ_JACJLU010000004.1"/>
</dbReference>
<dbReference type="SMART" id="SM00460">
    <property type="entry name" value="TGc"/>
    <property type="match status" value="1"/>
</dbReference>
<dbReference type="SMART" id="SM00728">
    <property type="entry name" value="ChW"/>
    <property type="match status" value="8"/>
</dbReference>
<evidence type="ECO:0000313" key="4">
    <source>
        <dbReference type="Proteomes" id="UP000775500"/>
    </source>
</evidence>
<protein>
    <recommendedName>
        <fullName evidence="2">Transglutaminase-like domain-containing protein</fullName>
    </recommendedName>
</protein>
<comment type="caution">
    <text evidence="3">The sequence shown here is derived from an EMBL/GenBank/DDBJ whole genome shotgun (WGS) entry which is preliminary data.</text>
</comment>
<sequence>MFRAWINRGIAFLLVLFVSIQPVYAVDEKKDWSDDPNFKPSLYTQEDNQLIIDFEFKDVNPIAGDQASINLPTKYMKFEDTLDEDVYAYDKDSQESTKEVLGKVKIDNGEAIITFIDNDLDYINYKGQFTVEGTFINQDNIEPSGTWNLNNLTTEELELPQNNEDNSNEQNTSENNEELKNEDSETIGDDSSKNDDNQNEEQENKNDEMESESSGQLDESSKDDVMIENEDNQEIENNESDNLNNVIDEENDFSINLLTENSSNKPNINYQTHVQTYGWQSTVSNGATSGTSGKSKRLEGIKVRVGNSGYSGGVQYRTHVQTYGWQDWKQDGELSGTTGQSKRLEAIQIRLTGELANHYDIYYRTHVQQFGWLGWAKNGESSGSSSYSYRMEAIQIVLVKKGETAPGSTSNAYKTRQVIYQTHVQTYGWQSSVSDGGTSGTSGQSKRLEAIKISLGDLGYSGGIQYRTHVQTYGWQDWKQNGALSGTSGQSKRLEAIQIKLTGEVANHYDIYYRAHVQTYGWLGWVKNGDKAGTEGMSRRVEAIQIQIRKKGDTSIGTSNGYLGTDRIGSLKYSVNSSAYGWQAEKTNGSTAGTTGQSKAINGIKISINNNSGNLYTGSVSYKVNFSKTGWTSTYTNGQEVKSSNPMLAIQISLTGEMNKYCDIYYRTHVAHIGWLGWAMNGQSAGNSSKSGNQVEAIEIKIVPKGAVVGQNSGYYREFASDLEQKAFEVNNSLGRDLRAAFNYAKSITYSRYEPADNNAYGSANYASYGFSTHRGNCYVMAAVFTYLAKDLGYDAHQVGGLQGSYNTPHSWVEINMNGTIYVFDPDFEKELGRNGYMFTYGTSGTLRYHSYSRMN</sequence>
<feature type="region of interest" description="Disordered" evidence="1">
    <location>
        <begin position="159"/>
        <end position="223"/>
    </location>
</feature>
<accession>A0ABS2FMU6</accession>
<keyword evidence="4" id="KW-1185">Reference proteome</keyword>
<dbReference type="SUPFAM" id="SSF54001">
    <property type="entry name" value="Cysteine proteinases"/>
    <property type="match status" value="1"/>
</dbReference>
<dbReference type="InterPro" id="IPR038765">
    <property type="entry name" value="Papain-like_cys_pep_sf"/>
</dbReference>
<name>A0ABS2FMU6_9FIRM</name>
<dbReference type="Pfam" id="PF01841">
    <property type="entry name" value="Transglut_core"/>
    <property type="match status" value="1"/>
</dbReference>